<sequence>MAYVALSCVRTLHGLHLLSFNPLSVKVSNQCISESNRLRSKFWNDLPQVKKSKGKKRKIKVTGIIDDCEPCSKNAKVSTSNPKQDDNVISTNEELPNPDIQYELGKAIVSNMPNIGEEWVNSTLSATRYLSIYGYITKSKMYRNYVWATETEIITYLQY</sequence>
<accession>A0A1X7VJC2</accession>
<dbReference type="EnsemblMetazoa" id="Aqu2.1.40451_001">
    <property type="protein sequence ID" value="Aqu2.1.40451_001"/>
    <property type="gene ID" value="Aqu2.1.40451"/>
</dbReference>
<name>A0A1X7VJC2_AMPQE</name>
<dbReference type="AlphaFoldDB" id="A0A1X7VJC2"/>
<proteinExistence type="predicted"/>
<protein>
    <submittedName>
        <fullName evidence="1">Uncharacterized protein</fullName>
    </submittedName>
</protein>
<evidence type="ECO:0000313" key="1">
    <source>
        <dbReference type="EnsemblMetazoa" id="Aqu2.1.40451_001"/>
    </source>
</evidence>
<reference evidence="1" key="1">
    <citation type="submission" date="2017-05" db="UniProtKB">
        <authorList>
            <consortium name="EnsemblMetazoa"/>
        </authorList>
    </citation>
    <scope>IDENTIFICATION</scope>
</reference>
<dbReference type="InParanoid" id="A0A1X7VJC2"/>
<organism evidence="1">
    <name type="scientific">Amphimedon queenslandica</name>
    <name type="common">Sponge</name>
    <dbReference type="NCBI Taxonomy" id="400682"/>
    <lineage>
        <taxon>Eukaryota</taxon>
        <taxon>Metazoa</taxon>
        <taxon>Porifera</taxon>
        <taxon>Demospongiae</taxon>
        <taxon>Heteroscleromorpha</taxon>
        <taxon>Haplosclerida</taxon>
        <taxon>Niphatidae</taxon>
        <taxon>Amphimedon</taxon>
    </lineage>
</organism>